<reference evidence="2" key="1">
    <citation type="journal article" date="2014" name="Front. Microbiol.">
        <title>High frequency of phylogenetically diverse reductive dehalogenase-homologous genes in deep subseafloor sedimentary metagenomes.</title>
        <authorList>
            <person name="Kawai M."/>
            <person name="Futagami T."/>
            <person name="Toyoda A."/>
            <person name="Takaki Y."/>
            <person name="Nishi S."/>
            <person name="Hori S."/>
            <person name="Arai W."/>
            <person name="Tsubouchi T."/>
            <person name="Morono Y."/>
            <person name="Uchiyama I."/>
            <person name="Ito T."/>
            <person name="Fujiyama A."/>
            <person name="Inagaki F."/>
            <person name="Takami H."/>
        </authorList>
    </citation>
    <scope>NUCLEOTIDE SEQUENCE</scope>
    <source>
        <strain evidence="2">Expedition CK06-06</strain>
    </source>
</reference>
<comment type="caution">
    <text evidence="2">The sequence shown here is derived from an EMBL/GenBank/DDBJ whole genome shotgun (WGS) entry which is preliminary data.</text>
</comment>
<organism evidence="2">
    <name type="scientific">marine sediment metagenome</name>
    <dbReference type="NCBI Taxonomy" id="412755"/>
    <lineage>
        <taxon>unclassified sequences</taxon>
        <taxon>metagenomes</taxon>
        <taxon>ecological metagenomes</taxon>
    </lineage>
</organism>
<evidence type="ECO:0000313" key="2">
    <source>
        <dbReference type="EMBL" id="GAJ16388.1"/>
    </source>
</evidence>
<sequence>DDFLDDNFAHSQSLHGDYSGQPAERQALFPAA</sequence>
<accession>X1UFW2</accession>
<protein>
    <submittedName>
        <fullName evidence="2">Uncharacterized protein</fullName>
    </submittedName>
</protein>
<proteinExistence type="predicted"/>
<dbReference type="AlphaFoldDB" id="X1UFW2"/>
<evidence type="ECO:0000256" key="1">
    <source>
        <dbReference type="SAM" id="MobiDB-lite"/>
    </source>
</evidence>
<feature type="region of interest" description="Disordered" evidence="1">
    <location>
        <begin position="1"/>
        <end position="32"/>
    </location>
</feature>
<gene>
    <name evidence="2" type="ORF">S12H4_63120</name>
</gene>
<feature type="non-terminal residue" evidence="2">
    <location>
        <position position="1"/>
    </location>
</feature>
<name>X1UFW2_9ZZZZ</name>
<dbReference type="EMBL" id="BARW01042726">
    <property type="protein sequence ID" value="GAJ16388.1"/>
    <property type="molecule type" value="Genomic_DNA"/>
</dbReference>